<name>A0ABN1BNZ6_9DEIO</name>
<dbReference type="RefSeq" id="WP_343756142.1">
    <property type="nucleotide sequence ID" value="NZ_BAAADB010000004.1"/>
</dbReference>
<feature type="domain" description="PAS" evidence="1">
    <location>
        <begin position="5"/>
        <end position="75"/>
    </location>
</feature>
<dbReference type="Proteomes" id="UP001500191">
    <property type="component" value="Unassembled WGS sequence"/>
</dbReference>
<evidence type="ECO:0000313" key="2">
    <source>
        <dbReference type="EMBL" id="GAA0502163.1"/>
    </source>
</evidence>
<dbReference type="Gene3D" id="3.30.450.20">
    <property type="entry name" value="PAS domain"/>
    <property type="match status" value="1"/>
</dbReference>
<dbReference type="PROSITE" id="PS50112">
    <property type="entry name" value="PAS"/>
    <property type="match status" value="1"/>
</dbReference>
<organism evidence="2 3">
    <name type="scientific">Deinococcus depolymerans</name>
    <dbReference type="NCBI Taxonomy" id="392408"/>
    <lineage>
        <taxon>Bacteria</taxon>
        <taxon>Thermotogati</taxon>
        <taxon>Deinococcota</taxon>
        <taxon>Deinococci</taxon>
        <taxon>Deinococcales</taxon>
        <taxon>Deinococcaceae</taxon>
        <taxon>Deinococcus</taxon>
    </lineage>
</organism>
<accession>A0ABN1BNZ6</accession>
<keyword evidence="3" id="KW-1185">Reference proteome</keyword>
<sequence>MPERETQLFVAMFKKSPIGMALVSPMGRFMTVNDTLCALLGYPSERLLSLTFQDITHPDDLDADLTLLRQLVDGDITQYEMRKRYRHASGQLIWAQLNVSMILSDDGSPAFFVSQIQRLPDADIPAPAQVTVHGP</sequence>
<reference evidence="2 3" key="1">
    <citation type="journal article" date="2019" name="Int. J. Syst. Evol. Microbiol.">
        <title>The Global Catalogue of Microorganisms (GCM) 10K type strain sequencing project: providing services to taxonomists for standard genome sequencing and annotation.</title>
        <authorList>
            <consortium name="The Broad Institute Genomics Platform"/>
            <consortium name="The Broad Institute Genome Sequencing Center for Infectious Disease"/>
            <person name="Wu L."/>
            <person name="Ma J."/>
        </authorList>
    </citation>
    <scope>NUCLEOTIDE SEQUENCE [LARGE SCALE GENOMIC DNA]</scope>
    <source>
        <strain evidence="2 3">JCM 14368</strain>
    </source>
</reference>
<dbReference type="Pfam" id="PF08447">
    <property type="entry name" value="PAS_3"/>
    <property type="match status" value="1"/>
</dbReference>
<protein>
    <recommendedName>
        <fullName evidence="1">PAS domain-containing protein</fullName>
    </recommendedName>
</protein>
<dbReference type="SMART" id="SM00086">
    <property type="entry name" value="PAC"/>
    <property type="match status" value="1"/>
</dbReference>
<proteinExistence type="predicted"/>
<dbReference type="CDD" id="cd00130">
    <property type="entry name" value="PAS"/>
    <property type="match status" value="1"/>
</dbReference>
<dbReference type="EMBL" id="BAAADB010000004">
    <property type="protein sequence ID" value="GAA0502163.1"/>
    <property type="molecule type" value="Genomic_DNA"/>
</dbReference>
<gene>
    <name evidence="2" type="ORF">GCM10008937_07190</name>
</gene>
<dbReference type="SUPFAM" id="SSF55785">
    <property type="entry name" value="PYP-like sensor domain (PAS domain)"/>
    <property type="match status" value="1"/>
</dbReference>
<dbReference type="InterPro" id="IPR035965">
    <property type="entry name" value="PAS-like_dom_sf"/>
</dbReference>
<comment type="caution">
    <text evidence="2">The sequence shown here is derived from an EMBL/GenBank/DDBJ whole genome shotgun (WGS) entry which is preliminary data.</text>
</comment>
<dbReference type="InterPro" id="IPR013655">
    <property type="entry name" value="PAS_fold_3"/>
</dbReference>
<dbReference type="InterPro" id="IPR000014">
    <property type="entry name" value="PAS"/>
</dbReference>
<dbReference type="SMART" id="SM00091">
    <property type="entry name" value="PAS"/>
    <property type="match status" value="1"/>
</dbReference>
<dbReference type="InterPro" id="IPR001610">
    <property type="entry name" value="PAC"/>
</dbReference>
<evidence type="ECO:0000313" key="3">
    <source>
        <dbReference type="Proteomes" id="UP001500191"/>
    </source>
</evidence>
<dbReference type="NCBIfam" id="TIGR00229">
    <property type="entry name" value="sensory_box"/>
    <property type="match status" value="1"/>
</dbReference>
<evidence type="ECO:0000259" key="1">
    <source>
        <dbReference type="PROSITE" id="PS50112"/>
    </source>
</evidence>